<evidence type="ECO:0000313" key="3">
    <source>
        <dbReference type="Proteomes" id="UP000069940"/>
    </source>
</evidence>
<feature type="chain" id="PRO_5046336155" evidence="1">
    <location>
        <begin position="17"/>
        <end position="108"/>
    </location>
</feature>
<protein>
    <submittedName>
        <fullName evidence="2">Secreted protein</fullName>
    </submittedName>
</protein>
<organism evidence="2 3">
    <name type="scientific">Aedes albopictus</name>
    <name type="common">Asian tiger mosquito</name>
    <name type="synonym">Stegomyia albopicta</name>
    <dbReference type="NCBI Taxonomy" id="7160"/>
    <lineage>
        <taxon>Eukaryota</taxon>
        <taxon>Metazoa</taxon>
        <taxon>Ecdysozoa</taxon>
        <taxon>Arthropoda</taxon>
        <taxon>Hexapoda</taxon>
        <taxon>Insecta</taxon>
        <taxon>Pterygota</taxon>
        <taxon>Neoptera</taxon>
        <taxon>Endopterygota</taxon>
        <taxon>Diptera</taxon>
        <taxon>Nematocera</taxon>
        <taxon>Culicoidea</taxon>
        <taxon>Culicidae</taxon>
        <taxon>Culicinae</taxon>
        <taxon>Aedini</taxon>
        <taxon>Aedes</taxon>
        <taxon>Stegomyia</taxon>
    </lineage>
</organism>
<proteinExistence type="predicted"/>
<evidence type="ECO:0000256" key="1">
    <source>
        <dbReference type="SAM" id="SignalP"/>
    </source>
</evidence>
<sequence>MFKNLIITSVLAYASASPIATFLTPTGAIAHSPAGIINYAAPESHASLVQFAYPPSLATAAVAEIAFQLPGISRITEYEATPLVPVVAARRYYGALPSIVAAADAPYY</sequence>
<reference evidence="2" key="2">
    <citation type="submission" date="2025-05" db="UniProtKB">
        <authorList>
            <consortium name="EnsemblMetazoa"/>
        </authorList>
    </citation>
    <scope>IDENTIFICATION</scope>
    <source>
        <strain evidence="2">Foshan</strain>
    </source>
</reference>
<evidence type="ECO:0000313" key="2">
    <source>
        <dbReference type="EnsemblMetazoa" id="AALFPA23_002558.P2450"/>
    </source>
</evidence>
<reference evidence="3" key="1">
    <citation type="journal article" date="2015" name="Proc. Natl. Acad. Sci. U.S.A.">
        <title>Genome sequence of the Asian Tiger mosquito, Aedes albopictus, reveals insights into its biology, genetics, and evolution.</title>
        <authorList>
            <person name="Chen X.G."/>
            <person name="Jiang X."/>
            <person name="Gu J."/>
            <person name="Xu M."/>
            <person name="Wu Y."/>
            <person name="Deng Y."/>
            <person name="Zhang C."/>
            <person name="Bonizzoni M."/>
            <person name="Dermauw W."/>
            <person name="Vontas J."/>
            <person name="Armbruster P."/>
            <person name="Huang X."/>
            <person name="Yang Y."/>
            <person name="Zhang H."/>
            <person name="He W."/>
            <person name="Peng H."/>
            <person name="Liu Y."/>
            <person name="Wu K."/>
            <person name="Chen J."/>
            <person name="Lirakis M."/>
            <person name="Topalis P."/>
            <person name="Van Leeuwen T."/>
            <person name="Hall A.B."/>
            <person name="Jiang X."/>
            <person name="Thorpe C."/>
            <person name="Mueller R.L."/>
            <person name="Sun C."/>
            <person name="Waterhouse R.M."/>
            <person name="Yan G."/>
            <person name="Tu Z.J."/>
            <person name="Fang X."/>
            <person name="James A.A."/>
        </authorList>
    </citation>
    <scope>NUCLEOTIDE SEQUENCE [LARGE SCALE GENOMIC DNA]</scope>
    <source>
        <strain evidence="3">Foshan</strain>
    </source>
</reference>
<feature type="signal peptide" evidence="1">
    <location>
        <begin position="1"/>
        <end position="16"/>
    </location>
</feature>
<dbReference type="RefSeq" id="XP_062704960.1">
    <property type="nucleotide sequence ID" value="XM_062848976.1"/>
</dbReference>
<dbReference type="EnsemblMetazoa" id="AALFPA23_002558.R2450">
    <property type="protein sequence ID" value="AALFPA23_002558.P2450"/>
    <property type="gene ID" value="AALFPA23_002558"/>
</dbReference>
<name>A0ABM1XSY7_AEDAL</name>
<dbReference type="Proteomes" id="UP000069940">
    <property type="component" value="Unassembled WGS sequence"/>
</dbReference>
<keyword evidence="1" id="KW-0732">Signal</keyword>
<accession>A0ABM1XSY7</accession>
<keyword evidence="3" id="KW-1185">Reference proteome</keyword>
<dbReference type="GeneID" id="134287329"/>